<sequence length="72" mass="8187">MKQLFGISRMVAFSIFNRIGKSKCGTVWNVALRNEITGYSCCAVLKVGKWNEERMKCTYRRHMAVGGITLLI</sequence>
<proteinExistence type="predicted"/>
<reference evidence="1 2" key="1">
    <citation type="submission" date="2021-06" db="EMBL/GenBank/DDBJ databases">
        <title>44 bacteria genomes isolated from Dapeng, Shenzhen.</title>
        <authorList>
            <person name="Zheng W."/>
            <person name="Yu S."/>
            <person name="Huang Y."/>
        </authorList>
    </citation>
    <scope>NUCLEOTIDE SEQUENCE [LARGE SCALE GENOMIC DNA]</scope>
    <source>
        <strain evidence="1 2">DP5N14-6</strain>
    </source>
</reference>
<name>A0ABS7N1V4_9BACT</name>
<dbReference type="RefSeq" id="WP_222583267.1">
    <property type="nucleotide sequence ID" value="NZ_JAHVHP010000001.1"/>
</dbReference>
<accession>A0ABS7N1V4</accession>
<dbReference type="EMBL" id="JAHVHP010000001">
    <property type="protein sequence ID" value="MBY5950274.1"/>
    <property type="molecule type" value="Genomic_DNA"/>
</dbReference>
<keyword evidence="2" id="KW-1185">Reference proteome</keyword>
<protein>
    <submittedName>
        <fullName evidence="1">Uncharacterized protein</fullName>
    </submittedName>
</protein>
<dbReference type="Proteomes" id="UP000766609">
    <property type="component" value="Unassembled WGS sequence"/>
</dbReference>
<evidence type="ECO:0000313" key="2">
    <source>
        <dbReference type="Proteomes" id="UP000766609"/>
    </source>
</evidence>
<comment type="caution">
    <text evidence="1">The sequence shown here is derived from an EMBL/GenBank/DDBJ whole genome shotgun (WGS) entry which is preliminary data.</text>
</comment>
<evidence type="ECO:0000313" key="1">
    <source>
        <dbReference type="EMBL" id="MBY5950274.1"/>
    </source>
</evidence>
<gene>
    <name evidence="1" type="ORF">KUV23_04780</name>
</gene>
<organism evidence="1 2">
    <name type="scientific">Algoriphagus marincola</name>
    <dbReference type="NCBI Taxonomy" id="264027"/>
    <lineage>
        <taxon>Bacteria</taxon>
        <taxon>Pseudomonadati</taxon>
        <taxon>Bacteroidota</taxon>
        <taxon>Cytophagia</taxon>
        <taxon>Cytophagales</taxon>
        <taxon>Cyclobacteriaceae</taxon>
        <taxon>Algoriphagus</taxon>
    </lineage>
</organism>